<evidence type="ECO:0000259" key="4">
    <source>
        <dbReference type="PROSITE" id="PS01124"/>
    </source>
</evidence>
<keyword evidence="2" id="KW-0238">DNA-binding</keyword>
<dbReference type="OrthoDB" id="4378430at2"/>
<evidence type="ECO:0000313" key="6">
    <source>
        <dbReference type="Proteomes" id="UP000008363"/>
    </source>
</evidence>
<comment type="caution">
    <text evidence="5">The sequence shown here is derived from an EMBL/GenBank/DDBJ whole genome shotgun (WGS) entry which is preliminary data.</text>
</comment>
<keyword evidence="1" id="KW-0805">Transcription regulation</keyword>
<dbReference type="Pfam" id="PF12833">
    <property type="entry name" value="HTH_18"/>
    <property type="match status" value="1"/>
</dbReference>
<dbReference type="Proteomes" id="UP000008363">
    <property type="component" value="Unassembled WGS sequence"/>
</dbReference>
<dbReference type="RefSeq" id="WP_006334631.1">
    <property type="nucleotide sequence ID" value="NZ_BAHC01000126.1"/>
</dbReference>
<dbReference type="AlphaFoldDB" id="K6WXP5"/>
<proteinExistence type="predicted"/>
<dbReference type="SUPFAM" id="SSF46689">
    <property type="entry name" value="Homeodomain-like"/>
    <property type="match status" value="1"/>
</dbReference>
<dbReference type="eggNOG" id="COG2207">
    <property type="taxonomic scope" value="Bacteria"/>
</dbReference>
<name>K6WXP5_9ACTN</name>
<dbReference type="Gene3D" id="1.10.10.60">
    <property type="entry name" value="Homeodomain-like"/>
    <property type="match status" value="1"/>
</dbReference>
<evidence type="ECO:0000256" key="3">
    <source>
        <dbReference type="ARBA" id="ARBA00023163"/>
    </source>
</evidence>
<dbReference type="InterPro" id="IPR035418">
    <property type="entry name" value="AraC-bd_2"/>
</dbReference>
<evidence type="ECO:0000256" key="1">
    <source>
        <dbReference type="ARBA" id="ARBA00023015"/>
    </source>
</evidence>
<dbReference type="GO" id="GO:0003700">
    <property type="term" value="F:DNA-binding transcription factor activity"/>
    <property type="evidence" value="ECO:0007669"/>
    <property type="project" value="InterPro"/>
</dbReference>
<feature type="domain" description="HTH araC/xylS-type" evidence="4">
    <location>
        <begin position="205"/>
        <end position="305"/>
    </location>
</feature>
<dbReference type="Pfam" id="PF14525">
    <property type="entry name" value="AraC_binding_2"/>
    <property type="match status" value="1"/>
</dbReference>
<protein>
    <submittedName>
        <fullName evidence="5">Putative AraC family transcriptional regulator</fullName>
    </submittedName>
</protein>
<gene>
    <name evidence="5" type="ORF">GORHZ_126_00350</name>
</gene>
<sequence>MSSFRFTDSEQWEQFVSDSFYPLALTAAQPDFWARTRLAEMSRGIRVAEIETASSGLRRTPRLVASSPSDDLLFLVQVSGHALIEQGGRTLELTAGQATYCDPTVPYSIVETHGHQIVTMVPRYEVLSPGSGSAEIRLRALDLSLAPVRVFRLLAEEVATNPGSGHEREGTGVANAAAELLRSIAVLASTAVVDTRPWSHDTQLRAVKDYMLSRLSDPTVTMERIAAANGISVRQLSAIFGPGDSPAAFLRRERLRRASADLRDPRFLGVPVAQIAARWGYLDPSTFGRAFRREFDTTPSMVREQLTVALREPGGSSDSVD</sequence>
<dbReference type="PANTHER" id="PTHR46796:SF6">
    <property type="entry name" value="ARAC SUBFAMILY"/>
    <property type="match status" value="1"/>
</dbReference>
<dbReference type="InterPro" id="IPR018060">
    <property type="entry name" value="HTH_AraC"/>
</dbReference>
<reference evidence="5 6" key="1">
    <citation type="submission" date="2012-08" db="EMBL/GenBank/DDBJ databases">
        <title>Whole genome shotgun sequence of Gordonia rhizosphera NBRC 16068.</title>
        <authorList>
            <person name="Takarada H."/>
            <person name="Isaki S."/>
            <person name="Hosoyama A."/>
            <person name="Tsuchikane K."/>
            <person name="Katsumata H."/>
            <person name="Baba S."/>
            <person name="Ohji S."/>
            <person name="Yamazaki S."/>
            <person name="Fujita N."/>
        </authorList>
    </citation>
    <scope>NUCLEOTIDE SEQUENCE [LARGE SCALE GENOMIC DNA]</scope>
    <source>
        <strain evidence="5 6">NBRC 16068</strain>
    </source>
</reference>
<keyword evidence="6" id="KW-1185">Reference proteome</keyword>
<accession>K6WXP5</accession>
<dbReference type="PANTHER" id="PTHR46796">
    <property type="entry name" value="HTH-TYPE TRANSCRIPTIONAL ACTIVATOR RHAS-RELATED"/>
    <property type="match status" value="1"/>
</dbReference>
<organism evidence="5 6">
    <name type="scientific">Gordonia rhizosphera NBRC 16068</name>
    <dbReference type="NCBI Taxonomy" id="1108045"/>
    <lineage>
        <taxon>Bacteria</taxon>
        <taxon>Bacillati</taxon>
        <taxon>Actinomycetota</taxon>
        <taxon>Actinomycetes</taxon>
        <taxon>Mycobacteriales</taxon>
        <taxon>Gordoniaceae</taxon>
        <taxon>Gordonia</taxon>
    </lineage>
</organism>
<dbReference type="STRING" id="1108045.GORHZ_126_00350"/>
<dbReference type="InterPro" id="IPR050204">
    <property type="entry name" value="AraC_XylS_family_regulators"/>
</dbReference>
<dbReference type="EMBL" id="BAHC01000126">
    <property type="protein sequence ID" value="GAB91294.1"/>
    <property type="molecule type" value="Genomic_DNA"/>
</dbReference>
<keyword evidence="3" id="KW-0804">Transcription</keyword>
<evidence type="ECO:0000256" key="2">
    <source>
        <dbReference type="ARBA" id="ARBA00023125"/>
    </source>
</evidence>
<evidence type="ECO:0000313" key="5">
    <source>
        <dbReference type="EMBL" id="GAB91294.1"/>
    </source>
</evidence>
<dbReference type="GO" id="GO:0043565">
    <property type="term" value="F:sequence-specific DNA binding"/>
    <property type="evidence" value="ECO:0007669"/>
    <property type="project" value="InterPro"/>
</dbReference>
<dbReference type="InterPro" id="IPR018062">
    <property type="entry name" value="HTH_AraC-typ_CS"/>
</dbReference>
<dbReference type="InterPro" id="IPR009057">
    <property type="entry name" value="Homeodomain-like_sf"/>
</dbReference>
<dbReference type="SMART" id="SM00342">
    <property type="entry name" value="HTH_ARAC"/>
    <property type="match status" value="1"/>
</dbReference>
<dbReference type="PROSITE" id="PS00041">
    <property type="entry name" value="HTH_ARAC_FAMILY_1"/>
    <property type="match status" value="1"/>
</dbReference>
<dbReference type="PROSITE" id="PS01124">
    <property type="entry name" value="HTH_ARAC_FAMILY_2"/>
    <property type="match status" value="1"/>
</dbReference>